<keyword evidence="2" id="KW-0812">Transmembrane</keyword>
<feature type="transmembrane region" description="Helical" evidence="2">
    <location>
        <begin position="152"/>
        <end position="173"/>
    </location>
</feature>
<feature type="compositionally biased region" description="Low complexity" evidence="1">
    <location>
        <begin position="521"/>
        <end position="536"/>
    </location>
</feature>
<feature type="compositionally biased region" description="Basic and acidic residues" evidence="1">
    <location>
        <begin position="450"/>
        <end position="475"/>
    </location>
</feature>
<name>A0A5Q0N2P2_AMAPH</name>
<dbReference type="AlphaFoldDB" id="A0A5Q0N2P2"/>
<evidence type="ECO:0000313" key="3">
    <source>
        <dbReference type="EMBL" id="QFZ98658.1"/>
    </source>
</evidence>
<keyword evidence="2" id="KW-1133">Transmembrane helix</keyword>
<protein>
    <submittedName>
        <fullName evidence="3">Uncharacterized protein</fullName>
    </submittedName>
</protein>
<feature type="compositionally biased region" description="Polar residues" evidence="1">
    <location>
        <begin position="501"/>
        <end position="512"/>
    </location>
</feature>
<geneLocation type="mitochondrion" evidence="3"/>
<feature type="compositionally biased region" description="Low complexity" evidence="1">
    <location>
        <begin position="489"/>
        <end position="500"/>
    </location>
</feature>
<dbReference type="GeneID" id="42437888"/>
<sequence>MLRLIFRPLLNLITRLTRFIKINIINRKKKVSIIDFIFILHKEFRNSFFYRILIFLYTIAIVIGGIVTAATMYNEGFDFNDLNGKLGSIKTNFVKIYGILFPQGNSTSSDESDEDIGNPFPYGNEYNLGKRSKYNILTNEVVNDYTWYKDPYILTAGILILLTLGFYGLTNYYGDPDSGTIMSFGRIKSGFSNIFKNIKLYFNSIYESSIEARELRDRTNRMDYIEHSIDNFKLNKLDPVLLSDPYYYNKIKTLYEYHGSKRLPDLGSVEHKQLVENIDFKDFSNVLDKKFFDKLSVIIGLLNSESTSNDPFKTRLLQLAQNFNEEDSIDLKDFDKYFNNPKGHSIKLEDQRGDDGSITPKASSSKLNTETLDDLRSKAQASSESAKDIPRSEPKIPIPEDTPRTAANRLEAQARIEELGDSKPSLANLFGGEVHKLKKTITNDRSGVSTKDKGKSKEIQKTMDELKKVETDDRSNPILKTEPVPDNSLAAQLAARRNQLGFNGNDSDTSPSPEDLPWNVSSASISSNIPGPSSSI</sequence>
<organism evidence="3">
    <name type="scientific">Amanita phalloides</name>
    <name type="common">Death cap</name>
    <dbReference type="NCBI Taxonomy" id="67723"/>
    <lineage>
        <taxon>Eukaryota</taxon>
        <taxon>Fungi</taxon>
        <taxon>Dikarya</taxon>
        <taxon>Basidiomycota</taxon>
        <taxon>Agaricomycotina</taxon>
        <taxon>Agaricomycetes</taxon>
        <taxon>Agaricomycetidae</taxon>
        <taxon>Agaricales</taxon>
        <taxon>Pluteineae</taxon>
        <taxon>Amanitaceae</taxon>
        <taxon>Amanita</taxon>
    </lineage>
</organism>
<evidence type="ECO:0000256" key="2">
    <source>
        <dbReference type="SAM" id="Phobius"/>
    </source>
</evidence>
<evidence type="ECO:0000256" key="1">
    <source>
        <dbReference type="SAM" id="MobiDB-lite"/>
    </source>
</evidence>
<feature type="transmembrane region" description="Helical" evidence="2">
    <location>
        <begin position="48"/>
        <end position="73"/>
    </location>
</feature>
<feature type="region of interest" description="Disordered" evidence="1">
    <location>
        <begin position="345"/>
        <end position="404"/>
    </location>
</feature>
<keyword evidence="2" id="KW-0472">Membrane</keyword>
<reference evidence="3" key="1">
    <citation type="journal article" name="Front. Microbiol.">
        <title>Comparative Mitogenome Analysis Reveals Mitochondrial Genome Differentiation in Ectomycorrhizal and Asymbiotic Amanita Species.</title>
        <authorList>
            <person name="Li Q."/>
            <person name="He X."/>
            <person name="Ren Y."/>
            <person name="Xiong C."/>
            <person name="Jin X."/>
            <person name="Peng L."/>
            <person name="Huang W."/>
        </authorList>
    </citation>
    <scope>NUCLEOTIDE SEQUENCE</scope>
</reference>
<gene>
    <name evidence="3" type="primary">orf536</name>
</gene>
<feature type="compositionally biased region" description="Basic and acidic residues" evidence="1">
    <location>
        <begin position="385"/>
        <end position="394"/>
    </location>
</feature>
<feature type="compositionally biased region" description="Polar residues" evidence="1">
    <location>
        <begin position="360"/>
        <end position="370"/>
    </location>
</feature>
<dbReference type="RefSeq" id="YP_009710709.1">
    <property type="nucleotide sequence ID" value="NC_045200.1"/>
</dbReference>
<keyword evidence="3" id="KW-0496">Mitochondrion</keyword>
<feature type="region of interest" description="Disordered" evidence="1">
    <location>
        <begin position="441"/>
        <end position="536"/>
    </location>
</feature>
<accession>A0A5Q0N2P2</accession>
<proteinExistence type="predicted"/>
<feature type="compositionally biased region" description="Basic and acidic residues" evidence="1">
    <location>
        <begin position="346"/>
        <end position="355"/>
    </location>
</feature>
<dbReference type="EMBL" id="MK993560">
    <property type="protein sequence ID" value="QFZ98658.1"/>
    <property type="molecule type" value="Genomic_DNA"/>
</dbReference>